<feature type="domain" description="TfoX N-terminal" evidence="2">
    <location>
        <begin position="13"/>
        <end position="106"/>
    </location>
</feature>
<dbReference type="RefSeq" id="WP_311690851.1">
    <property type="nucleotide sequence ID" value="NZ_JAVRHL010000002.1"/>
</dbReference>
<dbReference type="InterPro" id="IPR047525">
    <property type="entry name" value="TfoX-like"/>
</dbReference>
<name>A0ABU3DGP0_9RHOB</name>
<dbReference type="Pfam" id="PF04993">
    <property type="entry name" value="TfoX_N"/>
    <property type="match status" value="1"/>
</dbReference>
<accession>A0ABU3DGP0</accession>
<dbReference type="Proteomes" id="UP001265259">
    <property type="component" value="Unassembled WGS sequence"/>
</dbReference>
<evidence type="ECO:0000313" key="4">
    <source>
        <dbReference type="Proteomes" id="UP001265259"/>
    </source>
</evidence>
<protein>
    <submittedName>
        <fullName evidence="3">TfoX/Sxy family protein</fullName>
    </submittedName>
</protein>
<evidence type="ECO:0000313" key="3">
    <source>
        <dbReference type="EMBL" id="MDT0682886.1"/>
    </source>
</evidence>
<reference evidence="3 4" key="1">
    <citation type="submission" date="2023-09" db="EMBL/GenBank/DDBJ databases">
        <authorList>
            <person name="Rey-Velasco X."/>
        </authorList>
    </citation>
    <scope>NUCLEOTIDE SEQUENCE [LARGE SCALE GENOMIC DNA]</scope>
    <source>
        <strain evidence="3 4">F158</strain>
    </source>
</reference>
<proteinExistence type="predicted"/>
<feature type="region of interest" description="Disordered" evidence="1">
    <location>
        <begin position="112"/>
        <end position="133"/>
    </location>
</feature>
<dbReference type="InterPro" id="IPR007076">
    <property type="entry name" value="TfoX_N"/>
</dbReference>
<organism evidence="3 4">
    <name type="scientific">Tropicimonas omnivorans</name>
    <dbReference type="NCBI Taxonomy" id="3075590"/>
    <lineage>
        <taxon>Bacteria</taxon>
        <taxon>Pseudomonadati</taxon>
        <taxon>Pseudomonadota</taxon>
        <taxon>Alphaproteobacteria</taxon>
        <taxon>Rhodobacterales</taxon>
        <taxon>Roseobacteraceae</taxon>
        <taxon>Tropicimonas</taxon>
    </lineage>
</organism>
<evidence type="ECO:0000256" key="1">
    <source>
        <dbReference type="SAM" id="MobiDB-lite"/>
    </source>
</evidence>
<dbReference type="PANTHER" id="PTHR36121">
    <property type="entry name" value="PROTEIN SXY"/>
    <property type="match status" value="1"/>
</dbReference>
<dbReference type="EMBL" id="JAVRHL010000002">
    <property type="protein sequence ID" value="MDT0682886.1"/>
    <property type="molecule type" value="Genomic_DNA"/>
</dbReference>
<dbReference type="Gene3D" id="3.30.1460.30">
    <property type="entry name" value="YgaC/TfoX-N like chaperone"/>
    <property type="match status" value="1"/>
</dbReference>
<dbReference type="PANTHER" id="PTHR36121:SF1">
    <property type="entry name" value="PROTEIN SXY"/>
    <property type="match status" value="1"/>
</dbReference>
<keyword evidence="4" id="KW-1185">Reference proteome</keyword>
<evidence type="ECO:0000259" key="2">
    <source>
        <dbReference type="Pfam" id="PF04993"/>
    </source>
</evidence>
<dbReference type="SUPFAM" id="SSF159894">
    <property type="entry name" value="YgaC/TfoX-N like"/>
    <property type="match status" value="1"/>
</dbReference>
<gene>
    <name evidence="3" type="ORF">RM543_09325</name>
</gene>
<sequence length="133" mass="14165">MAADPGLIALARDLFEALGEIRPRRMFGGAGLYIGDAMIAVVIDDVLYMKAGGDLSASYAEAGALPFAYDTKRGPRKIPGFMSLPGDALDDPEEALRWARLSLTAAEVAAAEREEKKARKTARGASSPPARRD</sequence>
<comment type="caution">
    <text evidence="3">The sequence shown here is derived from an EMBL/GenBank/DDBJ whole genome shotgun (WGS) entry which is preliminary data.</text>
</comment>